<dbReference type="SUPFAM" id="SSF52540">
    <property type="entry name" value="P-loop containing nucleoside triphosphate hydrolases"/>
    <property type="match status" value="1"/>
</dbReference>
<keyword evidence="2" id="KW-0812">Transmembrane</keyword>
<dbReference type="InterPro" id="IPR007111">
    <property type="entry name" value="NACHT_NTPase"/>
</dbReference>
<feature type="transmembrane region" description="Helical" evidence="2">
    <location>
        <begin position="465"/>
        <end position="486"/>
    </location>
</feature>
<dbReference type="RefSeq" id="WP_208577851.1">
    <property type="nucleotide sequence ID" value="NZ_JAGFVQ010000048.1"/>
</dbReference>
<feature type="transmembrane region" description="Helical" evidence="2">
    <location>
        <begin position="720"/>
        <end position="743"/>
    </location>
</feature>
<feature type="transmembrane region" description="Helical" evidence="2">
    <location>
        <begin position="667"/>
        <end position="685"/>
    </location>
</feature>
<protein>
    <submittedName>
        <fullName evidence="4">NACHT domain-containing protein</fullName>
    </submittedName>
</protein>
<gene>
    <name evidence="4" type="ORF">J5U46_21430</name>
</gene>
<comment type="caution">
    <text evidence="4">The sequence shown here is derived from an EMBL/GenBank/DDBJ whole genome shotgun (WGS) entry which is preliminary data.</text>
</comment>
<feature type="transmembrane region" description="Helical" evidence="2">
    <location>
        <begin position="532"/>
        <end position="552"/>
    </location>
</feature>
<evidence type="ECO:0000313" key="4">
    <source>
        <dbReference type="EMBL" id="MBO4142715.1"/>
    </source>
</evidence>
<feature type="compositionally biased region" description="Polar residues" evidence="1">
    <location>
        <begin position="753"/>
        <end position="766"/>
    </location>
</feature>
<keyword evidence="2" id="KW-0472">Membrane</keyword>
<accession>A0AAW4JMX9</accession>
<dbReference type="InterPro" id="IPR027417">
    <property type="entry name" value="P-loop_NTPase"/>
</dbReference>
<feature type="domain" description="NACHT" evidence="3">
    <location>
        <begin position="108"/>
        <end position="197"/>
    </location>
</feature>
<feature type="region of interest" description="Disordered" evidence="1">
    <location>
        <begin position="751"/>
        <end position="773"/>
    </location>
</feature>
<evidence type="ECO:0000313" key="5">
    <source>
        <dbReference type="Proteomes" id="UP000669887"/>
    </source>
</evidence>
<name>A0AAW4JMX9_9ACTN</name>
<dbReference type="Proteomes" id="UP000669887">
    <property type="component" value="Unassembled WGS sequence"/>
</dbReference>
<evidence type="ECO:0000256" key="2">
    <source>
        <dbReference type="SAM" id="Phobius"/>
    </source>
</evidence>
<dbReference type="Gene3D" id="3.40.50.300">
    <property type="entry name" value="P-loop containing nucleotide triphosphate hydrolases"/>
    <property type="match status" value="1"/>
</dbReference>
<feature type="transmembrane region" description="Helical" evidence="2">
    <location>
        <begin position="441"/>
        <end position="459"/>
    </location>
</feature>
<sequence>MGALLLALATFTLTFLTPWTPRKADTHEDNKRKLIELLAKSVKDQWSAEERFRRLQDPEPIPVQWHGLGPPMSDHWKNIRTDGVNRRLQADGRLAEISEIFEAILHRKRLVILGEAGAGKTVLATRLLLDLLERRTEESPVPIIAPLASWDPAQQSFQEWLSKRLAADYPVMHDLAISEEAISDGQILPILDGLDEMAPHLRNAAIEAINRLGVRQPFVITSRHSEYSEVVAQGKVLTAAAVIEIEELSSNTVRSYLDRVTPPLRLPSWNKVFSRLEKSPRGRLAQALSTPLMVSLAREAYARGSGKPDDLIDTQLRTREDIEKHLTQALIPSIFDGANSARWNSADQAQEWLTFLARWLRRRESQEIRWWDLSEEVDGPASAAWLVLIALVFAISWLAFGLPLAVMTVVAAIASSVVFIRRIDTRPSVVSISVKRFWKPFARSVALFTGISLVGFAGIGEVEVLAVGPVFGVFAGIFVGVVDAVTAQVDTAKPASPAAILRASRSVALGIGVMVGLIAGGVFAIAGGKTAGVPGLASGFLGGITAILASPWGRFETARLIFAAKGALPLQLISFLEFCKERGILRQTGPQYQFRHILLLDSLAPPKPQRRPVPPPPLPPINYGARGLRFGTGTIGALLLLPACIFSVAGSRVAFPEVPDITRSATAPLLFGICPAFLATQAVLIRNRIGMSARAALISLGVFCFFAWSTYWVTSSEVGAEWAAVITGSQVFGTILVGAACWARRPNLATGMQDPSSTSNEPSSIALTEARES</sequence>
<organism evidence="4 5">
    <name type="scientific">Micromonospora tulbaghiae</name>
    <dbReference type="NCBI Taxonomy" id="479978"/>
    <lineage>
        <taxon>Bacteria</taxon>
        <taxon>Bacillati</taxon>
        <taxon>Actinomycetota</taxon>
        <taxon>Actinomycetes</taxon>
        <taxon>Micromonosporales</taxon>
        <taxon>Micromonosporaceae</taxon>
        <taxon>Micromonospora</taxon>
    </lineage>
</organism>
<dbReference type="AlphaFoldDB" id="A0AAW4JMX9"/>
<dbReference type="Pfam" id="PF05729">
    <property type="entry name" value="NACHT"/>
    <property type="match status" value="1"/>
</dbReference>
<reference evidence="4" key="1">
    <citation type="submission" date="2021-03" db="EMBL/GenBank/DDBJ databases">
        <title>X isolated from Micromonospora tulbaghiae.</title>
        <authorList>
            <person name="Stennett H.L."/>
        </authorList>
    </citation>
    <scope>NUCLEOTIDE SEQUENCE</scope>
    <source>
        <strain evidence="4">28M1-20</strain>
    </source>
</reference>
<feature type="transmembrane region" description="Helical" evidence="2">
    <location>
        <begin position="507"/>
        <end position="526"/>
    </location>
</feature>
<feature type="transmembrane region" description="Helical" evidence="2">
    <location>
        <begin position="387"/>
        <end position="420"/>
    </location>
</feature>
<evidence type="ECO:0000259" key="3">
    <source>
        <dbReference type="PROSITE" id="PS50837"/>
    </source>
</evidence>
<proteinExistence type="predicted"/>
<feature type="transmembrane region" description="Helical" evidence="2">
    <location>
        <begin position="635"/>
        <end position="655"/>
    </location>
</feature>
<keyword evidence="2" id="KW-1133">Transmembrane helix</keyword>
<dbReference type="EMBL" id="JAGFVQ010000048">
    <property type="protein sequence ID" value="MBO4142715.1"/>
    <property type="molecule type" value="Genomic_DNA"/>
</dbReference>
<feature type="transmembrane region" description="Helical" evidence="2">
    <location>
        <begin position="697"/>
        <end position="714"/>
    </location>
</feature>
<dbReference type="PROSITE" id="PS50837">
    <property type="entry name" value="NACHT"/>
    <property type="match status" value="1"/>
</dbReference>
<evidence type="ECO:0000256" key="1">
    <source>
        <dbReference type="SAM" id="MobiDB-lite"/>
    </source>
</evidence>